<protein>
    <recommendedName>
        <fullName evidence="2">Rhamnogalacturonase A/B/Epimerase-like pectate lyase domain-containing protein</fullName>
    </recommendedName>
</protein>
<dbReference type="InterPro" id="IPR024535">
    <property type="entry name" value="RHGA/B-epi-like_pectate_lyase"/>
</dbReference>
<dbReference type="GO" id="GO:0004650">
    <property type="term" value="F:polygalacturonase activity"/>
    <property type="evidence" value="ECO:0007669"/>
    <property type="project" value="InterPro"/>
</dbReference>
<sequence length="826" mass="89575">MKFIFLLLRVGSIVSADYWLERIQHQGLAPFSGTTAYPVFRSVKAFGAKGDGIQDDTSFIQAAISAGGRCGGKNGCTGSTKTPAVVYFPSGTYLITEPLINFYYTQLIGDPNNMPMLKAAASFPTGDDGTGMINGDEYLGSPLLEFGATNVFYRQLRNMVFDATAVKGKVNAIHWPSSQATSIQNCVFNLSPDIDDEHTGIFVEGGSGGMMSDLVFNGGKFGARFGNQQYTTRNLTFNGCDTAILQIWNWGWTYKSLNINQCKIGINMSAIEVGSVTLLDSAFTNVNVAMITGRNDTTGRGSLMTENVNYTNTDVVLMGSDNTVLLLGNPNGMVADSGYANGNLYAPYGPISYDGRDSAYFHQPWTLKDGWKYYERSKPQYQSVNVNDFLSARSVGAAGDANADDTAALNKLFIQASTDQKIAFLDAGHYIVTDTVFIPAGVRVVGEAMAAIIIGTGVRFSNIDSPYPVVRIGRPNELGWVEMSDIIVSTRGPAAGAVLIEYNLHTQTGGGNSVGQIGNVPSGLWDVHVRIGGYEGSQLQVSQCPTTPTLTQADYVNPNCIGAYMSMHITRTARNLYMENCWLWTADHDLDDLHNNATQISVFAGRGMLIDNAQNVWLMGTAAEHHTLYQYQIINSTDIFIAQAQTETPYYQPNPPAPAPFSNLNATIYDPDFEFDCNSTTYFNETYINGSLSELGNPPCAMAWGMRVLGSSNVVAYGMGLYSFFNNYNTTCSRVDLGMEVCQARIFWVGPVLEDSNVVGGEDLDPRLGKNGSHLGGHIGNDLTDISLYNLATVGSVSMVTRLGNDVAAWFQNQATFATAVAVFKF</sequence>
<dbReference type="AlphaFoldDB" id="A0AAN6Y344"/>
<feature type="chain" id="PRO_5042923706" description="Rhamnogalacturonase A/B/Epimerase-like pectate lyase domain-containing protein" evidence="1">
    <location>
        <begin position="17"/>
        <end position="826"/>
    </location>
</feature>
<dbReference type="InterPro" id="IPR012334">
    <property type="entry name" value="Pectin_lyas_fold"/>
</dbReference>
<dbReference type="SUPFAM" id="SSF51126">
    <property type="entry name" value="Pectin lyase-like"/>
    <property type="match status" value="2"/>
</dbReference>
<dbReference type="PANTHER" id="PTHR33928">
    <property type="entry name" value="POLYGALACTURONASE QRT3"/>
    <property type="match status" value="1"/>
</dbReference>
<feature type="domain" description="Rhamnogalacturonase A/B/Epimerase-like pectate lyase" evidence="2">
    <location>
        <begin position="389"/>
        <end position="455"/>
    </location>
</feature>
<proteinExistence type="predicted"/>
<evidence type="ECO:0000313" key="3">
    <source>
        <dbReference type="EMBL" id="KAK4211758.1"/>
    </source>
</evidence>
<reference evidence="3" key="1">
    <citation type="journal article" date="2023" name="Mol. Phylogenet. Evol.">
        <title>Genome-scale phylogeny and comparative genomics of the fungal order Sordariales.</title>
        <authorList>
            <person name="Hensen N."/>
            <person name="Bonometti L."/>
            <person name="Westerberg I."/>
            <person name="Brannstrom I.O."/>
            <person name="Guillou S."/>
            <person name="Cros-Aarteil S."/>
            <person name="Calhoun S."/>
            <person name="Haridas S."/>
            <person name="Kuo A."/>
            <person name="Mondo S."/>
            <person name="Pangilinan J."/>
            <person name="Riley R."/>
            <person name="LaButti K."/>
            <person name="Andreopoulos B."/>
            <person name="Lipzen A."/>
            <person name="Chen C."/>
            <person name="Yan M."/>
            <person name="Daum C."/>
            <person name="Ng V."/>
            <person name="Clum A."/>
            <person name="Steindorff A."/>
            <person name="Ohm R.A."/>
            <person name="Martin F."/>
            <person name="Silar P."/>
            <person name="Natvig D.O."/>
            <person name="Lalanne C."/>
            <person name="Gautier V."/>
            <person name="Ament-Velasquez S.L."/>
            <person name="Kruys A."/>
            <person name="Hutchinson M.I."/>
            <person name="Powell A.J."/>
            <person name="Barry K."/>
            <person name="Miller A.N."/>
            <person name="Grigoriev I.V."/>
            <person name="Debuchy R."/>
            <person name="Gladieux P."/>
            <person name="Hiltunen Thoren M."/>
            <person name="Johannesson H."/>
        </authorList>
    </citation>
    <scope>NUCLEOTIDE SEQUENCE</scope>
    <source>
        <strain evidence="3">PSN293</strain>
    </source>
</reference>
<name>A0AAN6Y344_9PEZI</name>
<accession>A0AAN6Y344</accession>
<comment type="caution">
    <text evidence="3">The sequence shown here is derived from an EMBL/GenBank/DDBJ whole genome shotgun (WGS) entry which is preliminary data.</text>
</comment>
<evidence type="ECO:0000256" key="1">
    <source>
        <dbReference type="SAM" id="SignalP"/>
    </source>
</evidence>
<dbReference type="Pfam" id="PF12708">
    <property type="entry name" value="Pect-lyase_RHGA_epim"/>
    <property type="match status" value="2"/>
</dbReference>
<feature type="domain" description="Rhamnogalacturonase A/B/Epimerase-like pectate lyase" evidence="2">
    <location>
        <begin position="40"/>
        <end position="267"/>
    </location>
</feature>
<reference evidence="3" key="2">
    <citation type="submission" date="2023-05" db="EMBL/GenBank/DDBJ databases">
        <authorList>
            <consortium name="Lawrence Berkeley National Laboratory"/>
            <person name="Steindorff A."/>
            <person name="Hensen N."/>
            <person name="Bonometti L."/>
            <person name="Westerberg I."/>
            <person name="Brannstrom I.O."/>
            <person name="Guillou S."/>
            <person name="Cros-Aarteil S."/>
            <person name="Calhoun S."/>
            <person name="Haridas S."/>
            <person name="Kuo A."/>
            <person name="Mondo S."/>
            <person name="Pangilinan J."/>
            <person name="Riley R."/>
            <person name="Labutti K."/>
            <person name="Andreopoulos B."/>
            <person name="Lipzen A."/>
            <person name="Chen C."/>
            <person name="Yanf M."/>
            <person name="Daum C."/>
            <person name="Ng V."/>
            <person name="Clum A."/>
            <person name="Ohm R."/>
            <person name="Martin F."/>
            <person name="Silar P."/>
            <person name="Natvig D."/>
            <person name="Lalanne C."/>
            <person name="Gautier V."/>
            <person name="Ament-Velasquez S.L."/>
            <person name="Kruys A."/>
            <person name="Hutchinson M.I."/>
            <person name="Powell A.J."/>
            <person name="Barry K."/>
            <person name="Miller A.N."/>
            <person name="Grigoriev I.V."/>
            <person name="Debuchy R."/>
            <person name="Gladieux P."/>
            <person name="Thoren M.H."/>
            <person name="Johannesson H."/>
        </authorList>
    </citation>
    <scope>NUCLEOTIDE SEQUENCE</scope>
    <source>
        <strain evidence="3">PSN293</strain>
    </source>
</reference>
<dbReference type="InterPro" id="IPR011050">
    <property type="entry name" value="Pectin_lyase_fold/virulence"/>
</dbReference>
<keyword evidence="4" id="KW-1185">Reference proteome</keyword>
<evidence type="ECO:0000313" key="4">
    <source>
        <dbReference type="Proteomes" id="UP001301769"/>
    </source>
</evidence>
<dbReference type="InterPro" id="IPR039279">
    <property type="entry name" value="QRT3-like"/>
</dbReference>
<feature type="signal peptide" evidence="1">
    <location>
        <begin position="1"/>
        <end position="16"/>
    </location>
</feature>
<organism evidence="3 4">
    <name type="scientific">Rhypophila decipiens</name>
    <dbReference type="NCBI Taxonomy" id="261697"/>
    <lineage>
        <taxon>Eukaryota</taxon>
        <taxon>Fungi</taxon>
        <taxon>Dikarya</taxon>
        <taxon>Ascomycota</taxon>
        <taxon>Pezizomycotina</taxon>
        <taxon>Sordariomycetes</taxon>
        <taxon>Sordariomycetidae</taxon>
        <taxon>Sordariales</taxon>
        <taxon>Naviculisporaceae</taxon>
        <taxon>Rhypophila</taxon>
    </lineage>
</organism>
<dbReference type="CDD" id="cd23668">
    <property type="entry name" value="GH55_beta13glucanase-like"/>
    <property type="match status" value="1"/>
</dbReference>
<evidence type="ECO:0000259" key="2">
    <source>
        <dbReference type="Pfam" id="PF12708"/>
    </source>
</evidence>
<keyword evidence="1" id="KW-0732">Signal</keyword>
<dbReference type="EMBL" id="MU858141">
    <property type="protein sequence ID" value="KAK4211758.1"/>
    <property type="molecule type" value="Genomic_DNA"/>
</dbReference>
<gene>
    <name evidence="3" type="ORF">QBC37DRAFT_466944</name>
</gene>
<dbReference type="Proteomes" id="UP001301769">
    <property type="component" value="Unassembled WGS sequence"/>
</dbReference>
<dbReference type="PANTHER" id="PTHR33928:SF2">
    <property type="entry name" value="PECTATE LYASE SUPERFAMILY PROTEIN DOMAIN-CONTAINING PROTEIN-RELATED"/>
    <property type="match status" value="1"/>
</dbReference>
<dbReference type="Gene3D" id="2.160.20.10">
    <property type="entry name" value="Single-stranded right-handed beta-helix, Pectin lyase-like"/>
    <property type="match status" value="2"/>
</dbReference>